<name>A0A418VTQ4_9PROT</name>
<evidence type="ECO:0000256" key="1">
    <source>
        <dbReference type="ARBA" id="ARBA00000085"/>
    </source>
</evidence>
<evidence type="ECO:0000256" key="9">
    <source>
        <dbReference type="ARBA" id="ARBA00022840"/>
    </source>
</evidence>
<evidence type="ECO:0000256" key="7">
    <source>
        <dbReference type="ARBA" id="ARBA00022741"/>
    </source>
</evidence>
<dbReference type="GO" id="GO:0000155">
    <property type="term" value="F:phosphorelay sensor kinase activity"/>
    <property type="evidence" value="ECO:0007669"/>
    <property type="project" value="InterPro"/>
</dbReference>
<dbReference type="EMBL" id="QYUK01000016">
    <property type="protein sequence ID" value="RJF80533.1"/>
    <property type="molecule type" value="Genomic_DNA"/>
</dbReference>
<keyword evidence="9" id="KW-0067">ATP-binding</keyword>
<protein>
    <recommendedName>
        <fullName evidence="3">histidine kinase</fullName>
        <ecNumber evidence="3">2.7.13.3</ecNumber>
    </recommendedName>
</protein>
<dbReference type="InterPro" id="IPR036890">
    <property type="entry name" value="HATPase_C_sf"/>
</dbReference>
<feature type="transmembrane region" description="Helical" evidence="12">
    <location>
        <begin position="157"/>
        <end position="178"/>
    </location>
</feature>
<evidence type="ECO:0000256" key="8">
    <source>
        <dbReference type="ARBA" id="ARBA00022777"/>
    </source>
</evidence>
<keyword evidence="7" id="KW-0547">Nucleotide-binding</keyword>
<dbReference type="PROSITE" id="PS50109">
    <property type="entry name" value="HIS_KIN"/>
    <property type="match status" value="1"/>
</dbReference>
<keyword evidence="4" id="KW-0597">Phosphoprotein</keyword>
<dbReference type="PROSITE" id="PS50885">
    <property type="entry name" value="HAMP"/>
    <property type="match status" value="1"/>
</dbReference>
<organism evidence="15 16">
    <name type="scientific">Oleomonas cavernae</name>
    <dbReference type="NCBI Taxonomy" id="2320859"/>
    <lineage>
        <taxon>Bacteria</taxon>
        <taxon>Pseudomonadati</taxon>
        <taxon>Pseudomonadota</taxon>
        <taxon>Alphaproteobacteria</taxon>
        <taxon>Acetobacterales</taxon>
        <taxon>Acetobacteraceae</taxon>
        <taxon>Oleomonas</taxon>
    </lineage>
</organism>
<dbReference type="GO" id="GO:0005524">
    <property type="term" value="F:ATP binding"/>
    <property type="evidence" value="ECO:0007669"/>
    <property type="project" value="UniProtKB-KW"/>
</dbReference>
<dbReference type="GO" id="GO:0005886">
    <property type="term" value="C:plasma membrane"/>
    <property type="evidence" value="ECO:0007669"/>
    <property type="project" value="TreeGrafter"/>
</dbReference>
<dbReference type="AlphaFoldDB" id="A0A418VTQ4"/>
<keyword evidence="5" id="KW-0808">Transferase</keyword>
<proteinExistence type="predicted"/>
<evidence type="ECO:0000256" key="10">
    <source>
        <dbReference type="ARBA" id="ARBA00022989"/>
    </source>
</evidence>
<dbReference type="SUPFAM" id="SSF55874">
    <property type="entry name" value="ATPase domain of HSP90 chaperone/DNA topoisomerase II/histidine kinase"/>
    <property type="match status" value="1"/>
</dbReference>
<keyword evidence="10 12" id="KW-1133">Transmembrane helix</keyword>
<gene>
    <name evidence="15" type="ORF">D3874_25735</name>
</gene>
<dbReference type="Pfam" id="PF02518">
    <property type="entry name" value="HATPase_c"/>
    <property type="match status" value="1"/>
</dbReference>
<comment type="catalytic activity">
    <reaction evidence="1">
        <text>ATP + protein L-histidine = ADP + protein N-phospho-L-histidine.</text>
        <dbReference type="EC" id="2.7.13.3"/>
    </reaction>
</comment>
<dbReference type="Pfam" id="PF00512">
    <property type="entry name" value="HisKA"/>
    <property type="match status" value="1"/>
</dbReference>
<dbReference type="InterPro" id="IPR005467">
    <property type="entry name" value="His_kinase_dom"/>
</dbReference>
<dbReference type="CDD" id="cd00082">
    <property type="entry name" value="HisKA"/>
    <property type="match status" value="1"/>
</dbReference>
<dbReference type="Proteomes" id="UP000284605">
    <property type="component" value="Unassembled WGS sequence"/>
</dbReference>
<evidence type="ECO:0000256" key="5">
    <source>
        <dbReference type="ARBA" id="ARBA00022679"/>
    </source>
</evidence>
<keyword evidence="12" id="KW-0472">Membrane</keyword>
<dbReference type="SUPFAM" id="SSF47384">
    <property type="entry name" value="Homodimeric domain of signal transducing histidine kinase"/>
    <property type="match status" value="1"/>
</dbReference>
<accession>A0A418VTQ4</accession>
<evidence type="ECO:0000259" key="13">
    <source>
        <dbReference type="PROSITE" id="PS50109"/>
    </source>
</evidence>
<dbReference type="Gene3D" id="3.30.565.10">
    <property type="entry name" value="Histidine kinase-like ATPase, C-terminal domain"/>
    <property type="match status" value="1"/>
</dbReference>
<dbReference type="PANTHER" id="PTHR45436:SF14">
    <property type="entry name" value="SENSOR PROTEIN QSEC"/>
    <property type="match status" value="1"/>
</dbReference>
<dbReference type="Gene3D" id="1.10.287.130">
    <property type="match status" value="1"/>
</dbReference>
<dbReference type="EC" id="2.7.13.3" evidence="3"/>
<keyword evidence="16" id="KW-1185">Reference proteome</keyword>
<feature type="domain" description="Histidine kinase" evidence="13">
    <location>
        <begin position="237"/>
        <end position="389"/>
    </location>
</feature>
<comment type="subcellular location">
    <subcellularLocation>
        <location evidence="2">Membrane</location>
        <topology evidence="2">Multi-pass membrane protein</topology>
    </subcellularLocation>
</comment>
<dbReference type="OrthoDB" id="9815202at2"/>
<dbReference type="InterPro" id="IPR013727">
    <property type="entry name" value="2CSK_N"/>
</dbReference>
<dbReference type="InterPro" id="IPR036097">
    <property type="entry name" value="HisK_dim/P_sf"/>
</dbReference>
<evidence type="ECO:0000256" key="3">
    <source>
        <dbReference type="ARBA" id="ARBA00012438"/>
    </source>
</evidence>
<reference evidence="15 16" key="1">
    <citation type="submission" date="2018-09" db="EMBL/GenBank/DDBJ databases">
        <authorList>
            <person name="Zhu H."/>
        </authorList>
    </citation>
    <scope>NUCLEOTIDE SEQUENCE [LARGE SCALE GENOMIC DNA]</scope>
    <source>
        <strain evidence="15 16">K1W22B-8</strain>
    </source>
</reference>
<keyword evidence="11" id="KW-0902">Two-component regulatory system</keyword>
<sequence length="432" mass="46280">MKTYSLRRATLVALIVPLLLAVTVVAGIAIWLAHESISALRDDQMQQEAAFILLLAKHEAAESEVLGFIEPADSERLNRLLGARTGFRIWSDTLVVTQSGAVPAAGAPPSPGFSDHVADGQEWRRFGLRHPELPITVEVAEPQELRAALTWQVARSLGLALLLLVAIVCIIAYARIAAALHPMKQISREIDSRDDDDLHPLGGHRIPAEIVPLFAAINRLLARLRATLDREREFTDNAAHELRTPLAALKTRAQIAERALAGDPARQEILAELNAAADRAAGVIDQLLLVTRLKGAADRFEPVDLSALTEDIARDLAPAAIDKDQDFTADIASAIRVKGHAGALAMLVRNLIDNAIRYTPAGGGISVALRLEPPGTVVLEVADTGPGYPRPNESVSSSVSPASPMKRAGAAWGSRSSSRWFACTAAASCCTR</sequence>
<dbReference type="InterPro" id="IPR050428">
    <property type="entry name" value="TCS_sensor_his_kinase"/>
</dbReference>
<keyword evidence="6 12" id="KW-0812">Transmembrane</keyword>
<evidence type="ECO:0000256" key="6">
    <source>
        <dbReference type="ARBA" id="ARBA00022692"/>
    </source>
</evidence>
<evidence type="ECO:0000256" key="12">
    <source>
        <dbReference type="SAM" id="Phobius"/>
    </source>
</evidence>
<dbReference type="Pfam" id="PF08521">
    <property type="entry name" value="2CSK_N"/>
    <property type="match status" value="1"/>
</dbReference>
<evidence type="ECO:0000259" key="14">
    <source>
        <dbReference type="PROSITE" id="PS50885"/>
    </source>
</evidence>
<dbReference type="PANTHER" id="PTHR45436">
    <property type="entry name" value="SENSOR HISTIDINE KINASE YKOH"/>
    <property type="match status" value="1"/>
</dbReference>
<dbReference type="InterPro" id="IPR003661">
    <property type="entry name" value="HisK_dim/P_dom"/>
</dbReference>
<dbReference type="InterPro" id="IPR003594">
    <property type="entry name" value="HATPase_dom"/>
</dbReference>
<evidence type="ECO:0000256" key="2">
    <source>
        <dbReference type="ARBA" id="ARBA00004141"/>
    </source>
</evidence>
<feature type="domain" description="HAMP" evidence="14">
    <location>
        <begin position="177"/>
        <end position="229"/>
    </location>
</feature>
<feature type="transmembrane region" description="Helical" evidence="12">
    <location>
        <begin position="12"/>
        <end position="33"/>
    </location>
</feature>
<evidence type="ECO:0000256" key="11">
    <source>
        <dbReference type="ARBA" id="ARBA00023012"/>
    </source>
</evidence>
<keyword evidence="8" id="KW-0418">Kinase</keyword>
<dbReference type="SMART" id="SM00388">
    <property type="entry name" value="HisKA"/>
    <property type="match status" value="1"/>
</dbReference>
<dbReference type="InterPro" id="IPR003660">
    <property type="entry name" value="HAMP_dom"/>
</dbReference>
<evidence type="ECO:0000313" key="15">
    <source>
        <dbReference type="EMBL" id="RJF80533.1"/>
    </source>
</evidence>
<evidence type="ECO:0000313" key="16">
    <source>
        <dbReference type="Proteomes" id="UP000284605"/>
    </source>
</evidence>
<evidence type="ECO:0000256" key="4">
    <source>
        <dbReference type="ARBA" id="ARBA00022553"/>
    </source>
</evidence>
<comment type="caution">
    <text evidence="15">The sequence shown here is derived from an EMBL/GenBank/DDBJ whole genome shotgun (WGS) entry which is preliminary data.</text>
</comment>